<dbReference type="RefSeq" id="WP_163693698.1">
    <property type="nucleotide sequence ID" value="NZ_FXTW01000003.1"/>
</dbReference>
<keyword evidence="1" id="KW-1133">Transmembrane helix</keyword>
<organism evidence="2 3">
    <name type="scientific">Muriicola jejuensis</name>
    <dbReference type="NCBI Taxonomy" id="504488"/>
    <lineage>
        <taxon>Bacteria</taxon>
        <taxon>Pseudomonadati</taxon>
        <taxon>Bacteroidota</taxon>
        <taxon>Flavobacteriia</taxon>
        <taxon>Flavobacteriales</taxon>
        <taxon>Flavobacteriaceae</taxon>
        <taxon>Muriicola</taxon>
    </lineage>
</organism>
<dbReference type="EMBL" id="JAABOP010000004">
    <property type="protein sequence ID" value="NER11242.1"/>
    <property type="molecule type" value="Genomic_DNA"/>
</dbReference>
<name>A0A6P0UF47_9FLAO</name>
<feature type="transmembrane region" description="Helical" evidence="1">
    <location>
        <begin position="81"/>
        <end position="103"/>
    </location>
</feature>
<evidence type="ECO:0000256" key="1">
    <source>
        <dbReference type="SAM" id="Phobius"/>
    </source>
</evidence>
<comment type="caution">
    <text evidence="2">The sequence shown here is derived from an EMBL/GenBank/DDBJ whole genome shotgun (WGS) entry which is preliminary data.</text>
</comment>
<gene>
    <name evidence="2" type="ORF">GWK09_11980</name>
</gene>
<feature type="transmembrane region" description="Helical" evidence="1">
    <location>
        <begin position="115"/>
        <end position="137"/>
    </location>
</feature>
<reference evidence="2 3" key="1">
    <citation type="submission" date="2020-01" db="EMBL/GenBank/DDBJ databases">
        <title>Muriicola jejuensis KCTC 22299.</title>
        <authorList>
            <person name="Wang G."/>
        </authorList>
    </citation>
    <scope>NUCLEOTIDE SEQUENCE [LARGE SCALE GENOMIC DNA]</scope>
    <source>
        <strain evidence="2 3">KCTC 22299</strain>
    </source>
</reference>
<dbReference type="Proteomes" id="UP000468443">
    <property type="component" value="Unassembled WGS sequence"/>
</dbReference>
<protein>
    <submittedName>
        <fullName evidence="2">Uncharacterized protein</fullName>
    </submittedName>
</protein>
<keyword evidence="1" id="KW-0812">Transmembrane</keyword>
<feature type="transmembrane region" description="Helical" evidence="1">
    <location>
        <begin position="45"/>
        <end position="61"/>
    </location>
</feature>
<feature type="transmembrane region" description="Helical" evidence="1">
    <location>
        <begin position="12"/>
        <end position="33"/>
    </location>
</feature>
<accession>A0A6P0UF47</accession>
<keyword evidence="3" id="KW-1185">Reference proteome</keyword>
<dbReference type="AlphaFoldDB" id="A0A6P0UF47"/>
<evidence type="ECO:0000313" key="2">
    <source>
        <dbReference type="EMBL" id="NER11242.1"/>
    </source>
</evidence>
<proteinExistence type="predicted"/>
<evidence type="ECO:0000313" key="3">
    <source>
        <dbReference type="Proteomes" id="UP000468443"/>
    </source>
</evidence>
<sequence length="154" mass="18279">MKRILKLLPWKKCFYLSLTVLPLILICSFYGLYTNRFYFLKVDNYIFSLLILVHLVFLLVLKRSGRMENTDLNLLRNLEFVMYAILPVYIFKLAETLYILLTYFDYSEQVFPSTFLPAGSFIMGLQTLLIILTLTAFQHRRIRIGSYTLDRIHD</sequence>
<keyword evidence="1" id="KW-0472">Membrane</keyword>